<dbReference type="STRING" id="10195.A0A3M7QGE4"/>
<protein>
    <submittedName>
        <fullName evidence="3">C-terminal-binding-like</fullName>
    </submittedName>
</protein>
<dbReference type="GO" id="GO:0016616">
    <property type="term" value="F:oxidoreductase activity, acting on the CH-OH group of donors, NAD or NADP as acceptor"/>
    <property type="evidence" value="ECO:0007669"/>
    <property type="project" value="InterPro"/>
</dbReference>
<dbReference type="Pfam" id="PF02826">
    <property type="entry name" value="2-Hacid_dh_C"/>
    <property type="match status" value="1"/>
</dbReference>
<accession>A0A3M7QGE4</accession>
<gene>
    <name evidence="3" type="ORF">BpHYR1_025596</name>
</gene>
<dbReference type="Proteomes" id="UP000276133">
    <property type="component" value="Unassembled WGS sequence"/>
</dbReference>
<dbReference type="GO" id="GO:0006357">
    <property type="term" value="P:regulation of transcription by RNA polymerase II"/>
    <property type="evidence" value="ECO:0007669"/>
    <property type="project" value="TreeGrafter"/>
</dbReference>
<feature type="region of interest" description="Disordered" evidence="1">
    <location>
        <begin position="1"/>
        <end position="71"/>
    </location>
</feature>
<dbReference type="AlphaFoldDB" id="A0A3M7QGE4"/>
<organism evidence="3 4">
    <name type="scientific">Brachionus plicatilis</name>
    <name type="common">Marine rotifer</name>
    <name type="synonym">Brachionus muelleri</name>
    <dbReference type="NCBI Taxonomy" id="10195"/>
    <lineage>
        <taxon>Eukaryota</taxon>
        <taxon>Metazoa</taxon>
        <taxon>Spiralia</taxon>
        <taxon>Gnathifera</taxon>
        <taxon>Rotifera</taxon>
        <taxon>Eurotatoria</taxon>
        <taxon>Monogononta</taxon>
        <taxon>Pseudotrocha</taxon>
        <taxon>Ploima</taxon>
        <taxon>Brachionidae</taxon>
        <taxon>Brachionus</taxon>
    </lineage>
</organism>
<sequence>MSTTSNTQSSASSSAAPASSTPGLNGAQSIKSESSQPAKKVRYDSPTANSPSPRNNHHHNNNNNGSFNLPNPSLLIQQQQQQQQPAPSQTRPLVALLDGRDCSVEMPILKDIATVAFCDAQSTNEIHEKVLNEAQAALLYNTINLSRDDLLKFKALKLIVKIGYNYDNIDVKAAAELNIAVCNVAAYCVEEVADSTMSMILNLYRRTHWLANNVQQKLKTPSHQQQQIGALTPEHTRELANGCVRVRGQNLGIVGLGKVGTAVAVRARAFGFNIYFYDPNVAEGFERSLGIHRCHSINDLVHQSDCISLHASLNETSYHLLNEHSLKSI</sequence>
<dbReference type="GO" id="GO:0005634">
    <property type="term" value="C:nucleus"/>
    <property type="evidence" value="ECO:0007669"/>
    <property type="project" value="TreeGrafter"/>
</dbReference>
<feature type="domain" description="D-isomer specific 2-hydroxyacid dehydrogenase NAD-binding" evidence="2">
    <location>
        <begin position="198"/>
        <end position="328"/>
    </location>
</feature>
<dbReference type="GO" id="GO:0003713">
    <property type="term" value="F:transcription coactivator activity"/>
    <property type="evidence" value="ECO:0007669"/>
    <property type="project" value="TreeGrafter"/>
</dbReference>
<proteinExistence type="predicted"/>
<dbReference type="InterPro" id="IPR029752">
    <property type="entry name" value="D-isomer_DH_CS1"/>
</dbReference>
<evidence type="ECO:0000256" key="1">
    <source>
        <dbReference type="SAM" id="MobiDB-lite"/>
    </source>
</evidence>
<feature type="compositionally biased region" description="Low complexity" evidence="1">
    <location>
        <begin position="61"/>
        <end position="71"/>
    </location>
</feature>
<evidence type="ECO:0000259" key="2">
    <source>
        <dbReference type="Pfam" id="PF02826"/>
    </source>
</evidence>
<dbReference type="PROSITE" id="PS00065">
    <property type="entry name" value="D_2_HYDROXYACID_DH_1"/>
    <property type="match status" value="1"/>
</dbReference>
<dbReference type="PANTHER" id="PTHR46029:SF7">
    <property type="entry name" value="C-TERMINAL-BINDING PROTEIN"/>
    <property type="match status" value="1"/>
</dbReference>
<comment type="caution">
    <text evidence="3">The sequence shown here is derived from an EMBL/GenBank/DDBJ whole genome shotgun (WGS) entry which is preliminary data.</text>
</comment>
<dbReference type="InterPro" id="IPR051638">
    <property type="entry name" value="CTBP_dehydrogenase"/>
</dbReference>
<reference evidence="3 4" key="1">
    <citation type="journal article" date="2018" name="Sci. Rep.">
        <title>Genomic signatures of local adaptation to the degree of environmental predictability in rotifers.</title>
        <authorList>
            <person name="Franch-Gras L."/>
            <person name="Hahn C."/>
            <person name="Garcia-Roger E.M."/>
            <person name="Carmona M.J."/>
            <person name="Serra M."/>
            <person name="Gomez A."/>
        </authorList>
    </citation>
    <scope>NUCLEOTIDE SEQUENCE [LARGE SCALE GENOMIC DNA]</scope>
    <source>
        <strain evidence="3">HYR1</strain>
    </source>
</reference>
<feature type="non-terminal residue" evidence="3">
    <location>
        <position position="329"/>
    </location>
</feature>
<dbReference type="PANTHER" id="PTHR46029">
    <property type="entry name" value="C-TERMINAL-BINDING PROTEIN"/>
    <property type="match status" value="1"/>
</dbReference>
<dbReference type="GO" id="GO:0001221">
    <property type="term" value="F:transcription coregulator binding"/>
    <property type="evidence" value="ECO:0007669"/>
    <property type="project" value="TreeGrafter"/>
</dbReference>
<dbReference type="EMBL" id="REGN01006319">
    <property type="protein sequence ID" value="RNA10018.1"/>
    <property type="molecule type" value="Genomic_DNA"/>
</dbReference>
<dbReference type="InterPro" id="IPR006140">
    <property type="entry name" value="D-isomer_DH_NAD-bd"/>
</dbReference>
<dbReference type="SUPFAM" id="SSF51735">
    <property type="entry name" value="NAD(P)-binding Rossmann-fold domains"/>
    <property type="match status" value="1"/>
</dbReference>
<dbReference type="GO" id="GO:0140297">
    <property type="term" value="F:DNA-binding transcription factor binding"/>
    <property type="evidence" value="ECO:0007669"/>
    <property type="project" value="TreeGrafter"/>
</dbReference>
<keyword evidence="4" id="KW-1185">Reference proteome</keyword>
<feature type="compositionally biased region" description="Polar residues" evidence="1">
    <location>
        <begin position="22"/>
        <end position="37"/>
    </location>
</feature>
<name>A0A3M7QGE4_BRAPC</name>
<dbReference type="InterPro" id="IPR036291">
    <property type="entry name" value="NAD(P)-bd_dom_sf"/>
</dbReference>
<dbReference type="GO" id="GO:0003714">
    <property type="term" value="F:transcription corepressor activity"/>
    <property type="evidence" value="ECO:0007669"/>
    <property type="project" value="TreeGrafter"/>
</dbReference>
<dbReference type="Gene3D" id="3.40.50.720">
    <property type="entry name" value="NAD(P)-binding Rossmann-like Domain"/>
    <property type="match status" value="2"/>
</dbReference>
<evidence type="ECO:0000313" key="4">
    <source>
        <dbReference type="Proteomes" id="UP000276133"/>
    </source>
</evidence>
<dbReference type="SUPFAM" id="SSF52283">
    <property type="entry name" value="Formate/glycerate dehydrogenase catalytic domain-like"/>
    <property type="match status" value="1"/>
</dbReference>
<feature type="compositionally biased region" description="Low complexity" evidence="1">
    <location>
        <begin position="1"/>
        <end position="21"/>
    </location>
</feature>
<evidence type="ECO:0000313" key="3">
    <source>
        <dbReference type="EMBL" id="RNA10018.1"/>
    </source>
</evidence>
<dbReference type="OrthoDB" id="9991913at2759"/>
<dbReference type="GO" id="GO:0051287">
    <property type="term" value="F:NAD binding"/>
    <property type="evidence" value="ECO:0007669"/>
    <property type="project" value="InterPro"/>
</dbReference>